<dbReference type="AlphaFoldDB" id="B4FX22"/>
<organism evidence="2">
    <name type="scientific">Zea mays</name>
    <name type="common">Maize</name>
    <dbReference type="NCBI Taxonomy" id="4577"/>
    <lineage>
        <taxon>Eukaryota</taxon>
        <taxon>Viridiplantae</taxon>
        <taxon>Streptophyta</taxon>
        <taxon>Embryophyta</taxon>
        <taxon>Tracheophyta</taxon>
        <taxon>Spermatophyta</taxon>
        <taxon>Magnoliopsida</taxon>
        <taxon>Liliopsida</taxon>
        <taxon>Poales</taxon>
        <taxon>Poaceae</taxon>
        <taxon>PACMAD clade</taxon>
        <taxon>Panicoideae</taxon>
        <taxon>Andropogonodae</taxon>
        <taxon>Andropogoneae</taxon>
        <taxon>Tripsacinae</taxon>
        <taxon>Zea</taxon>
    </lineage>
</organism>
<name>B4FX22_MAIZE</name>
<feature type="region of interest" description="Disordered" evidence="1">
    <location>
        <begin position="174"/>
        <end position="193"/>
    </location>
</feature>
<accession>B4FX22</accession>
<reference evidence="2" key="1">
    <citation type="journal article" date="2009" name="PLoS Genet.">
        <title>Sequencing, mapping, and analysis of 27,455 maize full-length cDNAs.</title>
        <authorList>
            <person name="Soderlund C."/>
            <person name="Descour A."/>
            <person name="Kudrna D."/>
            <person name="Bomhoff M."/>
            <person name="Boyd L."/>
            <person name="Currie J."/>
            <person name="Angelova A."/>
            <person name="Collura K."/>
            <person name="Wissotski M."/>
            <person name="Ashley E."/>
            <person name="Morrow D."/>
            <person name="Fernandes J."/>
            <person name="Walbot V."/>
            <person name="Yu Y."/>
        </authorList>
    </citation>
    <scope>NUCLEOTIDE SEQUENCE</scope>
    <source>
        <strain evidence="2">B73</strain>
    </source>
</reference>
<dbReference type="EMBL" id="BT041660">
    <property type="protein sequence ID" value="ACF86665.1"/>
    <property type="molecule type" value="mRNA"/>
</dbReference>
<proteinExistence type="evidence at transcript level"/>
<evidence type="ECO:0000256" key="1">
    <source>
        <dbReference type="SAM" id="MobiDB-lite"/>
    </source>
</evidence>
<protein>
    <submittedName>
        <fullName evidence="2">Uncharacterized protein</fullName>
    </submittedName>
</protein>
<sequence length="211" mass="22419">MVQESPWKPCSLPPVQLCSGGGEFRRFRVREFSRPATPMRIRVWRRVAVAATTPTPTRGSTPGLFCSNEGIQLQLSGRQLAVLFEIQNPARSVLALLAGAALSTQAIDLQFHACGGVCWADQLLLLHSTPLHRPAPLVTHAGRRPRPCQCHAAGLIHASSIGALPSASCGCAGKRSGGRGGGEGEDEDEGQKSSKRLLWLACLQPTSQPGA</sequence>
<evidence type="ECO:0000313" key="2">
    <source>
        <dbReference type="EMBL" id="ACF86665.1"/>
    </source>
</evidence>
<dbReference type="HOGENOM" id="CLU_1306460_0_0_1"/>